<dbReference type="OrthoDB" id="384892at2"/>
<sequence length="71" mass="8068">MNCPKCGKEMRTGFVEAKSAGSLTLAFTQVTWYPEEYKGKFIKKEPITLSLQAEGQYCDECMTVFASFNQR</sequence>
<dbReference type="Pfam" id="PF20097">
    <property type="entry name" value="DUF6487"/>
    <property type="match status" value="1"/>
</dbReference>
<reference evidence="2 3" key="1">
    <citation type="submission" date="2016-11" db="EMBL/GenBank/DDBJ databases">
        <authorList>
            <person name="Jaros S."/>
            <person name="Januszkiewicz K."/>
            <person name="Wedrychowicz H."/>
        </authorList>
    </citation>
    <scope>NUCLEOTIDE SEQUENCE [LARGE SCALE GENOMIC DNA]</scope>
    <source>
        <strain evidence="2 3">DSM 14809</strain>
    </source>
</reference>
<gene>
    <name evidence="2" type="ORF">SAMN02745725_00141</name>
</gene>
<organism evidence="2 3">
    <name type="scientific">Pseudobutyrivibrio xylanivorans DSM 14809</name>
    <dbReference type="NCBI Taxonomy" id="1123012"/>
    <lineage>
        <taxon>Bacteria</taxon>
        <taxon>Bacillati</taxon>
        <taxon>Bacillota</taxon>
        <taxon>Clostridia</taxon>
        <taxon>Lachnospirales</taxon>
        <taxon>Lachnospiraceae</taxon>
        <taxon>Pseudobutyrivibrio</taxon>
    </lineage>
</organism>
<accession>A0A1M6A861</accession>
<dbReference type="Proteomes" id="UP000184185">
    <property type="component" value="Unassembled WGS sequence"/>
</dbReference>
<feature type="domain" description="DUF6487" evidence="1">
    <location>
        <begin position="3"/>
        <end position="68"/>
    </location>
</feature>
<proteinExistence type="predicted"/>
<dbReference type="InterPro" id="IPR045504">
    <property type="entry name" value="DUF6487"/>
</dbReference>
<protein>
    <recommendedName>
        <fullName evidence="1">DUF6487 domain-containing protein</fullName>
    </recommendedName>
</protein>
<evidence type="ECO:0000259" key="1">
    <source>
        <dbReference type="Pfam" id="PF20097"/>
    </source>
</evidence>
<dbReference type="AlphaFoldDB" id="A0A1M6A861"/>
<keyword evidence="3" id="KW-1185">Reference proteome</keyword>
<dbReference type="EMBL" id="FQYQ01000001">
    <property type="protein sequence ID" value="SHI32616.1"/>
    <property type="molecule type" value="Genomic_DNA"/>
</dbReference>
<evidence type="ECO:0000313" key="3">
    <source>
        <dbReference type="Proteomes" id="UP000184185"/>
    </source>
</evidence>
<dbReference type="RefSeq" id="WP_072911020.1">
    <property type="nucleotide sequence ID" value="NZ_FQYQ01000001.1"/>
</dbReference>
<name>A0A1M6A861_PSEXY</name>
<evidence type="ECO:0000313" key="2">
    <source>
        <dbReference type="EMBL" id="SHI32616.1"/>
    </source>
</evidence>